<name>A0A8K0F0Q4_BRALA</name>
<dbReference type="EMBL" id="OV696694">
    <property type="protein sequence ID" value="CAH1273190.1"/>
    <property type="molecule type" value="Genomic_DNA"/>
</dbReference>
<dbReference type="SUPFAM" id="SSF52540">
    <property type="entry name" value="P-loop containing nucleoside triphosphate hydrolases"/>
    <property type="match status" value="1"/>
</dbReference>
<evidence type="ECO:0000313" key="2">
    <source>
        <dbReference type="Proteomes" id="UP000838412"/>
    </source>
</evidence>
<dbReference type="OrthoDB" id="10306947at2759"/>
<gene>
    <name evidence="1" type="primary">Hypp5063</name>
    <name evidence="1" type="ORF">BLAG_LOCUS24602</name>
</gene>
<proteinExistence type="predicted"/>
<dbReference type="PANTHER" id="PTHR33844:SF1">
    <property type="entry name" value="SULFOTRANSFERASE DOMAIN-CONTAINING PROTEIN"/>
    <property type="match status" value="1"/>
</dbReference>
<organism evidence="1 2">
    <name type="scientific">Branchiostoma lanceolatum</name>
    <name type="common">Common lancelet</name>
    <name type="synonym">Amphioxus lanceolatum</name>
    <dbReference type="NCBI Taxonomy" id="7740"/>
    <lineage>
        <taxon>Eukaryota</taxon>
        <taxon>Metazoa</taxon>
        <taxon>Chordata</taxon>
        <taxon>Cephalochordata</taxon>
        <taxon>Leptocardii</taxon>
        <taxon>Amphioxiformes</taxon>
        <taxon>Branchiostomatidae</taxon>
        <taxon>Branchiostoma</taxon>
    </lineage>
</organism>
<dbReference type="Proteomes" id="UP000838412">
    <property type="component" value="Chromosome 9"/>
</dbReference>
<keyword evidence="2" id="KW-1185">Reference proteome</keyword>
<dbReference type="Gene3D" id="3.40.50.300">
    <property type="entry name" value="P-loop containing nucleotide triphosphate hydrolases"/>
    <property type="match status" value="1"/>
</dbReference>
<evidence type="ECO:0000313" key="1">
    <source>
        <dbReference type="EMBL" id="CAH1273190.1"/>
    </source>
</evidence>
<dbReference type="InterPro" id="IPR027417">
    <property type="entry name" value="P-loop_NTPase"/>
</dbReference>
<accession>A0A8K0F0Q4</accession>
<reference evidence="1" key="1">
    <citation type="submission" date="2022-01" db="EMBL/GenBank/DDBJ databases">
        <authorList>
            <person name="Braso-Vives M."/>
        </authorList>
    </citation>
    <scope>NUCLEOTIDE SEQUENCE</scope>
</reference>
<protein>
    <submittedName>
        <fullName evidence="1">Hypp5063 protein</fullName>
    </submittedName>
</protein>
<sequence length="406" mass="46114">MAYLQLVQCKSVYNEDGSHQLTPNNIHDFDIAGDERPVANPAKFFRDHGCDFYVCCADFEKQYLVLVRPKEGIQIKKVTFVWEALRRHAKELLVIPFAELAAVTAEVADDVSHITTVFLHHTARCGSTLLIRALEASGMVHGVSEPGIHISFLQYLRSHPDMQEHDLKMLTDIVGYSNTLFNFALFQQDNTRTVVCYKTRGEGIHVADLLQKGVPDAKAIILYRDAVTTLNSALKVMVGSYWQYWLLTGLRLDTLLPTKIMPGYVMSAIARDHRLTTVPVPHGLVWLVSCLWLRRMQRAQALAQSETSSFFDVVLRYEELCKYREEMVLRVLEDIGLECEDKDAREKIKEVFLKNSQDGNMMASRWGTSGSWVGDWEKGVISTIITHSNMDVNRPDFVIEGTITEI</sequence>
<dbReference type="PANTHER" id="PTHR33844">
    <property type="entry name" value="SULFOTRANSFER_1 DOMAIN-CONTAINING PROTEIN"/>
    <property type="match status" value="1"/>
</dbReference>
<dbReference type="AlphaFoldDB" id="A0A8K0F0Q4"/>